<name>A0ACB9YS65_9PEZI</name>
<dbReference type="Proteomes" id="UP001497700">
    <property type="component" value="Unassembled WGS sequence"/>
</dbReference>
<accession>A0ACB9YS65</accession>
<organism evidence="1 2">
    <name type="scientific">Hypoxylon rubiginosum</name>
    <dbReference type="NCBI Taxonomy" id="110542"/>
    <lineage>
        <taxon>Eukaryota</taxon>
        <taxon>Fungi</taxon>
        <taxon>Dikarya</taxon>
        <taxon>Ascomycota</taxon>
        <taxon>Pezizomycotina</taxon>
        <taxon>Sordariomycetes</taxon>
        <taxon>Xylariomycetidae</taxon>
        <taxon>Xylariales</taxon>
        <taxon>Hypoxylaceae</taxon>
        <taxon>Hypoxylon</taxon>
    </lineage>
</organism>
<keyword evidence="2" id="KW-1185">Reference proteome</keyword>
<proteinExistence type="predicted"/>
<sequence length="720" mass="79989">MPSLFNSAKDLAKGVRLAADTVVYAGHTVSRYYKGGKNGVCLVCNNLQPHGHEDTFGRPSAAWNQISDPAQAARRKELASVPTLVLEEIPTKKVLESRETDPKTGLPKNDCRYCRLLCDIFDAYFVDEWMNWITETKNGMPIKIGLMIQEGKPLVVNCWNFTYDKWFQNARVDLEIYMDPMPPSPIPGAPTMGPTGRRAVDVRSEECMRFIKESIWECCNRHPGCAMQPDGFAPTRLIYVGGGKDALKLCDNILPEQNISWAALSHCWGGGKPLSLTKDALNSLKERINFSELPATFQDAVTVTQELGLTYVWIDSLCIVQDDKTDWEKEAARMGAVYSQAFIVISGASSPNPSTPYLRPREEEWLPKRFDFSVSPGVNIPITVRQRHLLAAALDQGLLEPPFTSSWATLKKVGPLYGRGWCFQESFLAPRIINFAPGAIIYECKTHRKSEDQLPPYPCTTPGTLGEVTPLEQWHMIVKSYTSRQLTFIKDKLPAIAGAATEMPQAAMSRYLAGLWSESLLLDLLWQVMPGRAHTPLMTKEHEENAPTWSWASMNWGVTWNSLQSPQLLAAVVDAQVTVEGANPYGQVSGGTVKLRGRIKHCRLAADYHKNEHDVYYVKPNGSHSRKQHFRTDGALVAGTIPGQSGTFACRSRLSVSGNAMETAATFFCIAKGSWMKCDHVGLILGMSPKHLGLMERVGSISNVPKDWYDTGEDVTVTIV</sequence>
<gene>
    <name evidence="1" type="ORF">F4820DRAFT_431134</name>
</gene>
<protein>
    <submittedName>
        <fullName evidence="1">HET-domain-containing protein</fullName>
    </submittedName>
</protein>
<reference evidence="1 2" key="1">
    <citation type="journal article" date="2022" name="New Phytol.">
        <title>Ecological generalism drives hyperdiversity of secondary metabolite gene clusters in xylarialean endophytes.</title>
        <authorList>
            <person name="Franco M.E.E."/>
            <person name="Wisecaver J.H."/>
            <person name="Arnold A.E."/>
            <person name="Ju Y.M."/>
            <person name="Slot J.C."/>
            <person name="Ahrendt S."/>
            <person name="Moore L.P."/>
            <person name="Eastman K.E."/>
            <person name="Scott K."/>
            <person name="Konkel Z."/>
            <person name="Mondo S.J."/>
            <person name="Kuo A."/>
            <person name="Hayes R.D."/>
            <person name="Haridas S."/>
            <person name="Andreopoulos B."/>
            <person name="Riley R."/>
            <person name="LaButti K."/>
            <person name="Pangilinan J."/>
            <person name="Lipzen A."/>
            <person name="Amirebrahimi M."/>
            <person name="Yan J."/>
            <person name="Adam C."/>
            <person name="Keymanesh K."/>
            <person name="Ng V."/>
            <person name="Louie K."/>
            <person name="Northen T."/>
            <person name="Drula E."/>
            <person name="Henrissat B."/>
            <person name="Hsieh H.M."/>
            <person name="Youens-Clark K."/>
            <person name="Lutzoni F."/>
            <person name="Miadlikowska J."/>
            <person name="Eastwood D.C."/>
            <person name="Hamelin R.C."/>
            <person name="Grigoriev I.V."/>
            <person name="U'Ren J.M."/>
        </authorList>
    </citation>
    <scope>NUCLEOTIDE SEQUENCE [LARGE SCALE GENOMIC DNA]</scope>
    <source>
        <strain evidence="1 2">CBS 119005</strain>
    </source>
</reference>
<evidence type="ECO:0000313" key="1">
    <source>
        <dbReference type="EMBL" id="KAI4862193.1"/>
    </source>
</evidence>
<evidence type="ECO:0000313" key="2">
    <source>
        <dbReference type="Proteomes" id="UP001497700"/>
    </source>
</evidence>
<comment type="caution">
    <text evidence="1">The sequence shown here is derived from an EMBL/GenBank/DDBJ whole genome shotgun (WGS) entry which is preliminary data.</text>
</comment>
<dbReference type="EMBL" id="MU393531">
    <property type="protein sequence ID" value="KAI4862193.1"/>
    <property type="molecule type" value="Genomic_DNA"/>
</dbReference>